<dbReference type="OrthoDB" id="2249542at2"/>
<reference evidence="3 4" key="1">
    <citation type="submission" date="2019-07" db="EMBL/GenBank/DDBJ databases">
        <title>Whole genome shotgun sequence of Lactobacillus siliginis NBRC 101315.</title>
        <authorList>
            <person name="Hosoyama A."/>
            <person name="Uohara A."/>
            <person name="Ohji S."/>
            <person name="Ichikawa N."/>
        </authorList>
    </citation>
    <scope>NUCLEOTIDE SEQUENCE [LARGE SCALE GENOMIC DNA]</scope>
    <source>
        <strain evidence="3 4">NBRC 101315</strain>
    </source>
</reference>
<organism evidence="3 4">
    <name type="scientific">Furfurilactobacillus siliginis</name>
    <dbReference type="NCBI Taxonomy" id="348151"/>
    <lineage>
        <taxon>Bacteria</taxon>
        <taxon>Bacillati</taxon>
        <taxon>Bacillota</taxon>
        <taxon>Bacilli</taxon>
        <taxon>Lactobacillales</taxon>
        <taxon>Lactobacillaceae</taxon>
        <taxon>Furfurilactobacillus</taxon>
    </lineage>
</organism>
<dbReference type="Proteomes" id="UP000321429">
    <property type="component" value="Unassembled WGS sequence"/>
</dbReference>
<protein>
    <recommendedName>
        <fullName evidence="2">DUF5067 domain-containing protein</fullName>
    </recommendedName>
</protein>
<evidence type="ECO:0000259" key="2">
    <source>
        <dbReference type="Pfam" id="PF16729"/>
    </source>
</evidence>
<keyword evidence="1" id="KW-0732">Signal</keyword>
<feature type="domain" description="DUF5067" evidence="2">
    <location>
        <begin position="33"/>
        <end position="160"/>
    </location>
</feature>
<dbReference type="Gene3D" id="2.60.40.1240">
    <property type="match status" value="1"/>
</dbReference>
<gene>
    <name evidence="3" type="ORF">LSI01_14090</name>
</gene>
<sequence>MKMRHTLTVALLVTVVILTGCGQQNNSSHQHKAVPKQTQPQSVTFTKQTLKTTQGTIKLGTPRLVASALPNRQQFLIPYTFHNTSKKQLVPDDTWTKYISATQAGQSLTTGSLSITGGNSDTDNDAINDSVSPVDAGQTKTVGAMYKVNPTAGPVTLIVKAHQKIIGKLPLPLPAN</sequence>
<accession>A0A510VQ80</accession>
<dbReference type="Pfam" id="PF16729">
    <property type="entry name" value="DUF5067"/>
    <property type="match status" value="1"/>
</dbReference>
<name>A0A510VQ80_9LACO</name>
<evidence type="ECO:0000256" key="1">
    <source>
        <dbReference type="ARBA" id="ARBA00022729"/>
    </source>
</evidence>
<dbReference type="InterPro" id="IPR031989">
    <property type="entry name" value="DUF5067"/>
</dbReference>
<evidence type="ECO:0000313" key="3">
    <source>
        <dbReference type="EMBL" id="GEK29098.1"/>
    </source>
</evidence>
<dbReference type="PROSITE" id="PS51257">
    <property type="entry name" value="PROKAR_LIPOPROTEIN"/>
    <property type="match status" value="1"/>
</dbReference>
<comment type="caution">
    <text evidence="3">The sequence shown here is derived from an EMBL/GenBank/DDBJ whole genome shotgun (WGS) entry which is preliminary data.</text>
</comment>
<dbReference type="InterPro" id="IPR029050">
    <property type="entry name" value="Immunoprotect_excell_Ig-like"/>
</dbReference>
<evidence type="ECO:0000313" key="4">
    <source>
        <dbReference type="Proteomes" id="UP000321429"/>
    </source>
</evidence>
<dbReference type="AlphaFoldDB" id="A0A510VQ80"/>
<proteinExistence type="predicted"/>
<dbReference type="EMBL" id="BJUD01000032">
    <property type="protein sequence ID" value="GEK29098.1"/>
    <property type="molecule type" value="Genomic_DNA"/>
</dbReference>